<dbReference type="AlphaFoldDB" id="I5AS20"/>
<dbReference type="HOGENOM" id="CLU_046113_2_1_9"/>
<evidence type="ECO:0000313" key="9">
    <source>
        <dbReference type="EMBL" id="EIM56593.1"/>
    </source>
</evidence>
<evidence type="ECO:0000256" key="2">
    <source>
        <dbReference type="ARBA" id="ARBA00022448"/>
    </source>
</evidence>
<keyword evidence="6 7" id="KW-0472">Membrane</keyword>
<evidence type="ECO:0000256" key="4">
    <source>
        <dbReference type="ARBA" id="ARBA00022692"/>
    </source>
</evidence>
<dbReference type="CDD" id="cd06261">
    <property type="entry name" value="TM_PBP2"/>
    <property type="match status" value="1"/>
</dbReference>
<gene>
    <name evidence="9" type="ORF">EubceDRAFT1_0757</name>
</gene>
<keyword evidence="10" id="KW-1185">Reference proteome</keyword>
<dbReference type="OrthoDB" id="9804353at2"/>
<sequence>MKEKIRNLLPPVLLTFCLLALWQVGSGVVNIEHIFPGPLEILKKTWELRETLFMKQLPSTLTTIVGGWLLAAALGIVLATLMHFSSVAEAMLHPALVITQTIPVMCISPLFVLWFGYTVEARLIAVVLSTFFAITLNTFDGLQRADREKIELMKSMGAGRRDIFFSMEVPSAVPMFITGLKMTLPWAVIDAAVAEWLGATQGLGYFSRRMIIRMDGAAVFAPVLILTVLALLGMAALGMLDRKCAGYRAEL</sequence>
<proteinExistence type="inferred from homology"/>
<dbReference type="PANTHER" id="PTHR30151:SF20">
    <property type="entry name" value="ABC TRANSPORTER PERMEASE PROTEIN HI_0355-RELATED"/>
    <property type="match status" value="1"/>
</dbReference>
<dbReference type="GO" id="GO:0005886">
    <property type="term" value="C:plasma membrane"/>
    <property type="evidence" value="ECO:0007669"/>
    <property type="project" value="UniProtKB-SubCell"/>
</dbReference>
<evidence type="ECO:0000256" key="3">
    <source>
        <dbReference type="ARBA" id="ARBA00022475"/>
    </source>
</evidence>
<name>I5AS20_EUBC6</name>
<feature type="domain" description="ABC transmembrane type-1" evidence="8">
    <location>
        <begin position="57"/>
        <end position="237"/>
    </location>
</feature>
<keyword evidence="5 7" id="KW-1133">Transmembrane helix</keyword>
<evidence type="ECO:0000256" key="7">
    <source>
        <dbReference type="RuleBase" id="RU363032"/>
    </source>
</evidence>
<dbReference type="EMBL" id="CM001487">
    <property type="protein sequence ID" value="EIM56593.1"/>
    <property type="molecule type" value="Genomic_DNA"/>
</dbReference>
<protein>
    <submittedName>
        <fullName evidence="9">ABC-type nitrate/sulfonate/bicarbonate transport system, permease component</fullName>
    </submittedName>
</protein>
<reference evidence="9 10" key="1">
    <citation type="submission" date="2010-08" db="EMBL/GenBank/DDBJ databases">
        <authorList>
            <consortium name="US DOE Joint Genome Institute (JGI-PGF)"/>
            <person name="Lucas S."/>
            <person name="Copeland A."/>
            <person name="Lapidus A."/>
            <person name="Cheng J.-F."/>
            <person name="Bruce D."/>
            <person name="Goodwin L."/>
            <person name="Pitluck S."/>
            <person name="Land M.L."/>
            <person name="Hauser L."/>
            <person name="Chang Y.-J."/>
            <person name="Anderson I.J."/>
            <person name="Johnson E."/>
            <person name="Mulhopadhyay B."/>
            <person name="Kyrpides N."/>
            <person name="Woyke T.J."/>
        </authorList>
    </citation>
    <scope>NUCLEOTIDE SEQUENCE [LARGE SCALE GENOMIC DNA]</scope>
    <source>
        <strain evidence="9 10">6</strain>
    </source>
</reference>
<dbReference type="InterPro" id="IPR000515">
    <property type="entry name" value="MetI-like"/>
</dbReference>
<keyword evidence="4 7" id="KW-0812">Transmembrane</keyword>
<organism evidence="9 10">
    <name type="scientific">Eubacterium cellulosolvens (strain ATCC 43171 / JCM 9499 / 6)</name>
    <name type="common">Cillobacterium cellulosolvens</name>
    <dbReference type="NCBI Taxonomy" id="633697"/>
    <lineage>
        <taxon>Bacteria</taxon>
        <taxon>Bacillati</taxon>
        <taxon>Bacillota</taxon>
        <taxon>Clostridia</taxon>
        <taxon>Eubacteriales</taxon>
        <taxon>Eubacteriaceae</taxon>
        <taxon>Eubacterium</taxon>
    </lineage>
</organism>
<dbReference type="Gene3D" id="1.10.3720.10">
    <property type="entry name" value="MetI-like"/>
    <property type="match status" value="1"/>
</dbReference>
<evidence type="ECO:0000259" key="8">
    <source>
        <dbReference type="PROSITE" id="PS50928"/>
    </source>
</evidence>
<dbReference type="GO" id="GO:0055085">
    <property type="term" value="P:transmembrane transport"/>
    <property type="evidence" value="ECO:0007669"/>
    <property type="project" value="InterPro"/>
</dbReference>
<dbReference type="PROSITE" id="PS50928">
    <property type="entry name" value="ABC_TM1"/>
    <property type="match status" value="1"/>
</dbReference>
<dbReference type="Proteomes" id="UP000005753">
    <property type="component" value="Chromosome"/>
</dbReference>
<comment type="similarity">
    <text evidence="7">Belongs to the binding-protein-dependent transport system permease family.</text>
</comment>
<feature type="transmembrane region" description="Helical" evidence="7">
    <location>
        <begin position="123"/>
        <end position="142"/>
    </location>
</feature>
<feature type="transmembrane region" description="Helical" evidence="7">
    <location>
        <begin position="218"/>
        <end position="240"/>
    </location>
</feature>
<evidence type="ECO:0000256" key="5">
    <source>
        <dbReference type="ARBA" id="ARBA00022989"/>
    </source>
</evidence>
<dbReference type="Pfam" id="PF00528">
    <property type="entry name" value="BPD_transp_1"/>
    <property type="match status" value="1"/>
</dbReference>
<keyword evidence="3" id="KW-1003">Cell membrane</keyword>
<keyword evidence="2 7" id="KW-0813">Transport</keyword>
<feature type="transmembrane region" description="Helical" evidence="7">
    <location>
        <begin position="96"/>
        <end position="117"/>
    </location>
</feature>
<dbReference type="eggNOG" id="COG0600">
    <property type="taxonomic scope" value="Bacteria"/>
</dbReference>
<feature type="transmembrane region" description="Helical" evidence="7">
    <location>
        <begin position="61"/>
        <end position="84"/>
    </location>
</feature>
<dbReference type="PANTHER" id="PTHR30151">
    <property type="entry name" value="ALKANE SULFONATE ABC TRANSPORTER-RELATED, MEMBRANE SUBUNIT"/>
    <property type="match status" value="1"/>
</dbReference>
<comment type="subcellular location">
    <subcellularLocation>
        <location evidence="1 7">Cell membrane</location>
        <topology evidence="1 7">Multi-pass membrane protein</topology>
    </subcellularLocation>
</comment>
<reference evidence="9 10" key="2">
    <citation type="submission" date="2012-02" db="EMBL/GenBank/DDBJ databases">
        <title>Improved High-Quality Draft sequence of Eubacterium cellulosolvens 6.</title>
        <authorList>
            <consortium name="US DOE Joint Genome Institute"/>
            <person name="Lucas S."/>
            <person name="Han J."/>
            <person name="Lapidus A."/>
            <person name="Cheng J.-F."/>
            <person name="Goodwin L."/>
            <person name="Pitluck S."/>
            <person name="Peters L."/>
            <person name="Mikhailova N."/>
            <person name="Gu W."/>
            <person name="Detter J.C."/>
            <person name="Han C."/>
            <person name="Tapia R."/>
            <person name="Land M."/>
            <person name="Hauser L."/>
            <person name="Kyrpides N."/>
            <person name="Ivanova N."/>
            <person name="Pagani I."/>
            <person name="Johnson E."/>
            <person name="Mukhopadhyay B."/>
            <person name="Anderson I."/>
            <person name="Woyke T."/>
        </authorList>
    </citation>
    <scope>NUCLEOTIDE SEQUENCE [LARGE SCALE GENOMIC DNA]</scope>
    <source>
        <strain evidence="9 10">6</strain>
    </source>
</reference>
<evidence type="ECO:0000313" key="10">
    <source>
        <dbReference type="Proteomes" id="UP000005753"/>
    </source>
</evidence>
<dbReference type="STRING" id="633697.EubceDRAFT1_0757"/>
<evidence type="ECO:0000256" key="6">
    <source>
        <dbReference type="ARBA" id="ARBA00023136"/>
    </source>
</evidence>
<dbReference type="InterPro" id="IPR035906">
    <property type="entry name" value="MetI-like_sf"/>
</dbReference>
<evidence type="ECO:0000256" key="1">
    <source>
        <dbReference type="ARBA" id="ARBA00004651"/>
    </source>
</evidence>
<accession>I5AS20</accession>
<dbReference type="SUPFAM" id="SSF161098">
    <property type="entry name" value="MetI-like"/>
    <property type="match status" value="1"/>
</dbReference>